<comment type="caution">
    <text evidence="7">The sequence shown here is derived from an EMBL/GenBank/DDBJ whole genome shotgun (WGS) entry which is preliminary data.</text>
</comment>
<feature type="repeat" description="WD" evidence="4">
    <location>
        <begin position="2219"/>
        <end position="2260"/>
    </location>
</feature>
<dbReference type="OrthoDB" id="3643at2759"/>
<name>A0A0F0I5J5_ASPPU</name>
<dbReference type="InterPro" id="IPR001680">
    <property type="entry name" value="WD40_rpt"/>
</dbReference>
<dbReference type="Pfam" id="PF02538">
    <property type="entry name" value="Hydantoinase_B"/>
    <property type="match status" value="1"/>
</dbReference>
<feature type="region of interest" description="Disordered" evidence="5">
    <location>
        <begin position="1304"/>
        <end position="1335"/>
    </location>
</feature>
<dbReference type="Pfam" id="PF00400">
    <property type="entry name" value="WD40"/>
    <property type="match status" value="3"/>
</dbReference>
<feature type="repeat" description="WD" evidence="4">
    <location>
        <begin position="2147"/>
        <end position="2179"/>
    </location>
</feature>
<dbReference type="SUPFAM" id="SSF52540">
    <property type="entry name" value="P-loop containing nucleoside triphosphate hydrolases"/>
    <property type="match status" value="1"/>
</dbReference>
<protein>
    <recommendedName>
        <fullName evidence="6">NACHT domain-containing protein</fullName>
    </recommendedName>
</protein>
<evidence type="ECO:0000256" key="5">
    <source>
        <dbReference type="SAM" id="MobiDB-lite"/>
    </source>
</evidence>
<evidence type="ECO:0000256" key="2">
    <source>
        <dbReference type="ARBA" id="ARBA00022574"/>
    </source>
</evidence>
<evidence type="ECO:0000256" key="1">
    <source>
        <dbReference type="ARBA" id="ARBA00010403"/>
    </source>
</evidence>
<feature type="repeat" description="WD" evidence="4">
    <location>
        <begin position="2345"/>
        <end position="2386"/>
    </location>
</feature>
<feature type="compositionally biased region" description="Polar residues" evidence="5">
    <location>
        <begin position="1313"/>
        <end position="1335"/>
    </location>
</feature>
<dbReference type="InterPro" id="IPR019775">
    <property type="entry name" value="WD40_repeat_CS"/>
</dbReference>
<dbReference type="Pfam" id="PF01968">
    <property type="entry name" value="Hydantoinase_A"/>
    <property type="match status" value="1"/>
</dbReference>
<dbReference type="InterPro" id="IPR003692">
    <property type="entry name" value="Hydantoinase_B"/>
</dbReference>
<dbReference type="Pfam" id="PF23414">
    <property type="entry name" value="Beta-prop_EML_2"/>
    <property type="match status" value="1"/>
</dbReference>
<dbReference type="InterPro" id="IPR055442">
    <property type="entry name" value="Beta-prop_EML-like_2nd"/>
</dbReference>
<keyword evidence="3" id="KW-0677">Repeat</keyword>
<reference evidence="7 8" key="1">
    <citation type="submission" date="2015-02" db="EMBL/GenBank/DDBJ databases">
        <title>Draft genome sequence of Aspergillus parasiticus SU-1.</title>
        <authorList>
            <person name="Yu J."/>
            <person name="Fedorova N."/>
            <person name="Yin Y."/>
            <person name="Losada L."/>
            <person name="Zafar N."/>
            <person name="Taujale R."/>
            <person name="Ehrlich K.C."/>
            <person name="Bhatnagar D."/>
            <person name="Cleveland T.E."/>
            <person name="Bennett J.W."/>
            <person name="Nierman W.C."/>
        </authorList>
    </citation>
    <scope>NUCLEOTIDE SEQUENCE [LARGE SCALE GENOMIC DNA]</scope>
    <source>
        <strain evidence="8">ATCC 56775 / NRRL 5862 / SRRC 143 / SU-1</strain>
    </source>
</reference>
<dbReference type="CDD" id="cd00200">
    <property type="entry name" value="WD40"/>
    <property type="match status" value="1"/>
</dbReference>
<dbReference type="Gene3D" id="3.40.50.300">
    <property type="entry name" value="P-loop containing nucleotide triphosphate hydrolases"/>
    <property type="match status" value="1"/>
</dbReference>
<feature type="repeat" description="WD" evidence="4">
    <location>
        <begin position="2261"/>
        <end position="2302"/>
    </location>
</feature>
<dbReference type="InterPro" id="IPR008040">
    <property type="entry name" value="Hydant_A_N"/>
</dbReference>
<dbReference type="InterPro" id="IPR045079">
    <property type="entry name" value="Oxoprolinase-like"/>
</dbReference>
<dbReference type="PANTHER" id="PTHR11365:SF2">
    <property type="entry name" value="5-OXOPROLINASE"/>
    <property type="match status" value="1"/>
</dbReference>
<dbReference type="InterPro" id="IPR007111">
    <property type="entry name" value="NACHT_NTPase"/>
</dbReference>
<evidence type="ECO:0000313" key="7">
    <source>
        <dbReference type="EMBL" id="KJK63000.1"/>
    </source>
</evidence>
<dbReference type="Pfam" id="PF05378">
    <property type="entry name" value="Hydant_A_N"/>
    <property type="match status" value="1"/>
</dbReference>
<dbReference type="EMBL" id="JZEE01000586">
    <property type="protein sequence ID" value="KJK63000.1"/>
    <property type="molecule type" value="Genomic_DNA"/>
</dbReference>
<dbReference type="Proteomes" id="UP000033540">
    <property type="component" value="Unassembled WGS sequence"/>
</dbReference>
<dbReference type="PROSITE" id="PS00678">
    <property type="entry name" value="WD_REPEATS_1"/>
    <property type="match status" value="6"/>
</dbReference>
<dbReference type="STRING" id="1403190.A0A0F0I5J5"/>
<organism evidence="7 8">
    <name type="scientific">Aspergillus parasiticus (strain ATCC 56775 / NRRL 5862 / SRRC 143 / SU-1)</name>
    <dbReference type="NCBI Taxonomy" id="1403190"/>
    <lineage>
        <taxon>Eukaryota</taxon>
        <taxon>Fungi</taxon>
        <taxon>Dikarya</taxon>
        <taxon>Ascomycota</taxon>
        <taxon>Pezizomycotina</taxon>
        <taxon>Eurotiomycetes</taxon>
        <taxon>Eurotiomycetidae</taxon>
        <taxon>Eurotiales</taxon>
        <taxon>Aspergillaceae</taxon>
        <taxon>Aspergillus</taxon>
        <taxon>Aspergillus subgen. Circumdati</taxon>
    </lineage>
</organism>
<feature type="repeat" description="WD" evidence="4">
    <location>
        <begin position="2387"/>
        <end position="2428"/>
    </location>
</feature>
<keyword evidence="2 4" id="KW-0853">WD repeat</keyword>
<proteinExistence type="inferred from homology"/>
<evidence type="ECO:0000259" key="6">
    <source>
        <dbReference type="PROSITE" id="PS50837"/>
    </source>
</evidence>
<dbReference type="Pfam" id="PF19278">
    <property type="entry name" value="Hydant_A_C"/>
    <property type="match status" value="1"/>
</dbReference>
<dbReference type="GO" id="GO:0017168">
    <property type="term" value="F:5-oxoprolinase (ATP-hydrolyzing) activity"/>
    <property type="evidence" value="ECO:0007669"/>
    <property type="project" value="TreeGrafter"/>
</dbReference>
<dbReference type="GO" id="GO:0005829">
    <property type="term" value="C:cytosol"/>
    <property type="evidence" value="ECO:0007669"/>
    <property type="project" value="TreeGrafter"/>
</dbReference>
<dbReference type="InterPro" id="IPR002821">
    <property type="entry name" value="Hydantoinase_A"/>
</dbReference>
<feature type="repeat" description="WD" evidence="4">
    <location>
        <begin position="2177"/>
        <end position="2218"/>
    </location>
</feature>
<dbReference type="InterPro" id="IPR036322">
    <property type="entry name" value="WD40_repeat_dom_sf"/>
</dbReference>
<dbReference type="InterPro" id="IPR056884">
    <property type="entry name" value="NPHP3-like_N"/>
</dbReference>
<dbReference type="PRINTS" id="PR00320">
    <property type="entry name" value="GPROTEINBRPT"/>
</dbReference>
<dbReference type="InterPro" id="IPR015943">
    <property type="entry name" value="WD40/YVTN_repeat-like_dom_sf"/>
</dbReference>
<dbReference type="InterPro" id="IPR049517">
    <property type="entry name" value="ACX-like_C"/>
</dbReference>
<gene>
    <name evidence="7" type="ORF">P875_00034104</name>
</gene>
<dbReference type="InterPro" id="IPR020472">
    <property type="entry name" value="WD40_PAC1"/>
</dbReference>
<feature type="repeat" description="WD" evidence="4">
    <location>
        <begin position="2429"/>
        <end position="2470"/>
    </location>
</feature>
<dbReference type="SMART" id="SM00320">
    <property type="entry name" value="WD40"/>
    <property type="match status" value="7"/>
</dbReference>
<sequence>MLPPPDINISIDRGGTFCDALVQVPEREELVFKLLSEDPQNYRDAPTEAIRRALEIIEGREIPVGEKLDGSRIASCRVGTTIATNALLEGKGRKFAFITTKGFRDICVIGDQSRPKLFALKVRKAEALHSKVVEINERVTIEDYDLNPFPLDKSREITDANLVRTVSGEIVRILKPIDLQEARQALENLRAEGYTSVAVAFMHSYIYPDHEDQVAALAREMGFDYVTTSHETSPVIKFEQRSSSVCSEAYLFPIVKDYVAAFESGFSTLPRKVEFMSSDGGLRQAVKFRGNEALLSGPAGGVVGIARTCFDNEEKTPVLGFDMGGTSTDVCRYDGKYDYLTETVVAGRKIITPMLNIATVAAGGGSMLFARHGLFAVGPESAGAHPGPACYRKGGPLTVTDANLFLGRLVPSSFPTIFGPGANMPLDYDITRKKFEEITREVNKQTSRNLTPEEVALGFLDIANETMSRPMRNATEVRGFAPSAHALASFGGAGGQHACAIADKLGIERIIIHKHSSILSAVGISQAELQFEISAPFAGTFSFEILPRLEAQIQNLKDKVQKELIAQGAEAGSIEYEESLSMRYIGTDTNMTVVKPDDSDYGKSFVQTHLREFAFVLSRDIAVDSIKVRGVGRNHTSDTNASPYKQVQQLKKSDQYTRSSHAQRVYIGDGWQNAPIYHLNDLSRPSKLHGPALIIDATQTIFVAPLFHAYILDNHVILEKSRNQVGIASLGEDETINPIQLSIFSHRFMSIAEQMGNTLQRTSISTSIKERLDFSCAIFSREGRLVANAPHIPIHLGSMQYAIQYQHRLWDGKLKPGDVLLSNHPEAGGTHLPDLTVITPVFIQDGESQTLAFYVAARGHHTDIGGRGITSMMPESKELWEEGINVRSMKIVDSGTFLEEDVRQAFLDAGNFPGCSPTRRLQDNISDIKAQISSNQRGIVLLQKLCREFTLPVVHKYMHAIQANAEVAVRKYLKGIAQTRKMPLTATDYFDDGTMLKVSITIDDTGSATFDWEGTGPQMWGNYNCPISITHSAIIYTIRCLIDEDIPLNDGCLAPITIKIPKGSILRPNANVAICGSTLASQRVIDTILRAFNCVAAFSGCANSFGWGMGGKNPLTGAIEPGWNYGETVGGGCGAGPSWDGEHAIQAHSTNTKITDPEVVEKRTPVIIRQHAIRHGSGGSGEYCGGNGAVREIEARIPLKFSILSDRRVYHPYGMNGGQPGDVGRNYVFKWNEDKTGLEKLSIGGKAALGLDAGEIMQINSPGGGGWGSPCLREGQLQPLYINSVEITIRMRQELKAWGRDVKSRLRHRAKTPQPSKTGIQADPTSLTPASPAINQHSTNQAQDLWQSAFDQLDRKQQQTLSTLKYAPTQLGSDSDQNGHSPTEAIIEKVIQGTKQQYEEYQNGGIKIRRSTGEDIDLRKLSRNIIDAALSFKDIVSAVVAFDPSCYAASAWTVVSLGLTMTQNRLDLRDALFDSSEYLADVLARCAYVEKAIYRNDAEKKAESGIGRWIQDTVTGITKQRLGELQSSVKEQEQYLHQWVQMDQHLRHNEQAELLLSQCDRIIESVQVLIQNFGLPIAEGASYDSYDNQHEDKCLPETRTELRHQITDWAGSPEGECIFWLNGMAGTGKSTIARTVAQSLREKGLLGASFFFKKGEAERGNAKRLISTVAKQLITSKRQLAPGILAAIQSDPDIASKALSEQFDKLLLQPLVNLRLDEPTSTVVVIDALDECEQEEDIRVLLDILPQVQNSKSLHLRILLTSRPELPIRLGFQHLEHQDLVLHELPRPVIERDIRLFLQDRLGKIQKEHSLPPGWPGENITETLVSRSVPLFIVASTMCRFIGEKYQVPEDRLDAVLNDSASTSGSQMERVYLPILNKLTGEAEMSNFAKELQDLLGVIILLAAPLSVRALARLVNSQERKLHSRLAAFHSVVSVPDDCDAPVHMLHLSFREFLLNTTSIFHVNEKESHRKIALHCLRVMETGLKHNICGLPSYGTQRAEIDSQSIDNCLSAELQYSCCYWAYHLNQGKDQIYETEVLTFLKGHFLHWLEAMSLMGLLSDVVNILNTLWSTAQSNLYSELSSFLRDAKLLVLRIIYICTDFPLQLYCSGLAFLPPSSIIHKAFQESQRWVHILPPAEGSRSAELQSLKGHSDWDQSGVFPPNGQIVASDSKDNTINAWDYSNSVVSVAISPNGQMIASGSKDNTIKLWDPNTGQQLRVLEGHSDSVASVVFSLDGHMIASGSYDRTIKLWDSKTGQQLRTLGGHSDSVVSVAFSPDSHLVASGSDDNIIKLWDSNTGQQLRTMSGHSDWVQSVAFSPDGQVIASGSYDNTIMLWDTKTGQHLRTLKGHSSLVGAVAFSPDGLMIASGSYDKTVKLWNTKTGQQLSTSEGHSGIVRSVTFLPDSRTVASGSYDSTIKLWDTKTGLEVRTIEGHSGPVRSVAFSPDSLMIASGSYDNTIKLWDAKTGQHLRTLGDHSSPVTFSPDSQTVESDSLLSVEDHWVTFASEKVLWLPFDYLPFSSSAAQGNTLALWYADGRVCVMEFRAPTA</sequence>
<dbReference type="InterPro" id="IPR027417">
    <property type="entry name" value="P-loop_NTPase"/>
</dbReference>
<dbReference type="SUPFAM" id="SSF50978">
    <property type="entry name" value="WD40 repeat-like"/>
    <property type="match status" value="2"/>
</dbReference>
<dbReference type="PROSITE" id="PS50082">
    <property type="entry name" value="WD_REPEATS_2"/>
    <property type="match status" value="8"/>
</dbReference>
<dbReference type="PANTHER" id="PTHR11365">
    <property type="entry name" value="5-OXOPROLINASE RELATED"/>
    <property type="match status" value="1"/>
</dbReference>
<evidence type="ECO:0000313" key="8">
    <source>
        <dbReference type="Proteomes" id="UP000033540"/>
    </source>
</evidence>
<feature type="domain" description="NACHT" evidence="6">
    <location>
        <begin position="1617"/>
        <end position="1764"/>
    </location>
</feature>
<dbReference type="PROSITE" id="PS50294">
    <property type="entry name" value="WD_REPEATS_REGION"/>
    <property type="match status" value="8"/>
</dbReference>
<comment type="similarity">
    <text evidence="1">Belongs to the oxoprolinase family.</text>
</comment>
<dbReference type="GO" id="GO:0006749">
    <property type="term" value="P:glutathione metabolic process"/>
    <property type="evidence" value="ECO:0007669"/>
    <property type="project" value="TreeGrafter"/>
</dbReference>
<dbReference type="Gene3D" id="2.130.10.10">
    <property type="entry name" value="YVTN repeat-like/Quinoprotein amine dehydrogenase"/>
    <property type="match status" value="5"/>
</dbReference>
<evidence type="ECO:0000256" key="3">
    <source>
        <dbReference type="ARBA" id="ARBA00022737"/>
    </source>
</evidence>
<feature type="repeat" description="WD" evidence="4">
    <location>
        <begin position="2303"/>
        <end position="2344"/>
    </location>
</feature>
<evidence type="ECO:0000256" key="4">
    <source>
        <dbReference type="PROSITE-ProRule" id="PRU00221"/>
    </source>
</evidence>
<dbReference type="Pfam" id="PF24883">
    <property type="entry name" value="NPHP3_N"/>
    <property type="match status" value="1"/>
</dbReference>
<accession>A0A0F0I5J5</accession>
<dbReference type="PROSITE" id="PS50837">
    <property type="entry name" value="NACHT"/>
    <property type="match status" value="1"/>
</dbReference>